<keyword evidence="1" id="KW-0732">Signal</keyword>
<gene>
    <name evidence="2" type="ORF">CUNI_LOCUS9284</name>
</gene>
<dbReference type="InterPro" id="IPR010604">
    <property type="entry name" value="Plant_AUG7"/>
</dbReference>
<evidence type="ECO:0000313" key="2">
    <source>
        <dbReference type="EMBL" id="CAG5123726.1"/>
    </source>
</evidence>
<dbReference type="SUPFAM" id="SSF63491">
    <property type="entry name" value="BAG domain"/>
    <property type="match status" value="1"/>
</dbReference>
<accession>A0A8S3Z9J2</accession>
<dbReference type="EMBL" id="CAJHNH020001599">
    <property type="protein sequence ID" value="CAG5123726.1"/>
    <property type="molecule type" value="Genomic_DNA"/>
</dbReference>
<reference evidence="2" key="1">
    <citation type="submission" date="2021-04" db="EMBL/GenBank/DDBJ databases">
        <authorList>
            <consortium name="Molecular Ecology Group"/>
        </authorList>
    </citation>
    <scope>NUCLEOTIDE SEQUENCE</scope>
</reference>
<comment type="caution">
    <text evidence="2">The sequence shown here is derived from an EMBL/GenBank/DDBJ whole genome shotgun (WGS) entry which is preliminary data.</text>
</comment>
<dbReference type="PANTHER" id="PTHR14352:SF2">
    <property type="entry name" value="HAUS AUGMIN-LIKE COMPLEX SUBUNIT 7"/>
    <property type="match status" value="1"/>
</dbReference>
<dbReference type="Proteomes" id="UP000678393">
    <property type="component" value="Unassembled WGS sequence"/>
</dbReference>
<dbReference type="GO" id="GO:0070652">
    <property type="term" value="C:HAUS complex"/>
    <property type="evidence" value="ECO:0007669"/>
    <property type="project" value="TreeGrafter"/>
</dbReference>
<dbReference type="OrthoDB" id="6435999at2759"/>
<proteinExistence type="predicted"/>
<dbReference type="GO" id="GO:0051225">
    <property type="term" value="P:spindle assembly"/>
    <property type="evidence" value="ECO:0007669"/>
    <property type="project" value="TreeGrafter"/>
</dbReference>
<dbReference type="GO" id="GO:0031023">
    <property type="term" value="P:microtubule organizing center organization"/>
    <property type="evidence" value="ECO:0007669"/>
    <property type="project" value="TreeGrafter"/>
</dbReference>
<name>A0A8S3Z9J2_9EUPU</name>
<feature type="signal peptide" evidence="1">
    <location>
        <begin position="1"/>
        <end position="20"/>
    </location>
</feature>
<dbReference type="PANTHER" id="PTHR14352">
    <property type="entry name" value="HAUS AUGMIN-LIKE COMPLEX SUBUNIT 7"/>
    <property type="match status" value="1"/>
</dbReference>
<protein>
    <recommendedName>
        <fullName evidence="4">HAUS augmin-like complex subunit 7</fullName>
    </recommendedName>
</protein>
<evidence type="ECO:0000313" key="3">
    <source>
        <dbReference type="Proteomes" id="UP000678393"/>
    </source>
</evidence>
<dbReference type="InterPro" id="IPR029711">
    <property type="entry name" value="Haus7-like"/>
</dbReference>
<feature type="chain" id="PRO_5035867329" description="HAUS augmin-like complex subunit 7" evidence="1">
    <location>
        <begin position="21"/>
        <end position="355"/>
    </location>
</feature>
<dbReference type="Pfam" id="PF06694">
    <property type="entry name" value="Plant_NMP1"/>
    <property type="match status" value="1"/>
</dbReference>
<dbReference type="AlphaFoldDB" id="A0A8S3Z9J2"/>
<sequence length="355" mass="40839">MVFCLGSLELILSLYLMVKFLEYPETEDMDEAYVVELLLSPGEGRLKILEWLFSRYDEKLEELLSVSHLSFGTRTESRLQKLLTAACAMCLCQSDDVGLIKGEGSLSRQVTFIDRLLDMVCTREKYSSSDSSIRQDNTYIDTLVSQDGFMSMFDSKVDLLPRDIRAEVENMWIKEGWIRDRSPQQPNLQDLVKKSEKLACELSDNNLALEKLQKQVKLPENGKEDELLNLTHKLATVLKELHQLADGFMHCFENQVRKFCHQTPPELSDLGLMFKRVHVCLEKFVKLLENLDRVRQVQSKLNDTVRKESDVKSQVLVQTSRNVLDTFQHCVAVLEETLHRSKTSAPLKYTPVLTL</sequence>
<evidence type="ECO:0008006" key="4">
    <source>
        <dbReference type="Google" id="ProtNLM"/>
    </source>
</evidence>
<organism evidence="2 3">
    <name type="scientific">Candidula unifasciata</name>
    <dbReference type="NCBI Taxonomy" id="100452"/>
    <lineage>
        <taxon>Eukaryota</taxon>
        <taxon>Metazoa</taxon>
        <taxon>Spiralia</taxon>
        <taxon>Lophotrochozoa</taxon>
        <taxon>Mollusca</taxon>
        <taxon>Gastropoda</taxon>
        <taxon>Heterobranchia</taxon>
        <taxon>Euthyneura</taxon>
        <taxon>Panpulmonata</taxon>
        <taxon>Eupulmonata</taxon>
        <taxon>Stylommatophora</taxon>
        <taxon>Helicina</taxon>
        <taxon>Helicoidea</taxon>
        <taxon>Geomitridae</taxon>
        <taxon>Candidula</taxon>
    </lineage>
</organism>
<dbReference type="GO" id="GO:0051011">
    <property type="term" value="F:microtubule minus-end binding"/>
    <property type="evidence" value="ECO:0007669"/>
    <property type="project" value="InterPro"/>
</dbReference>
<keyword evidence="3" id="KW-1185">Reference proteome</keyword>
<evidence type="ECO:0000256" key="1">
    <source>
        <dbReference type="SAM" id="SignalP"/>
    </source>
</evidence>